<dbReference type="GO" id="GO:0070402">
    <property type="term" value="F:NADPH binding"/>
    <property type="evidence" value="ECO:0007669"/>
    <property type="project" value="TreeGrafter"/>
</dbReference>
<keyword evidence="1" id="KW-0521">NADP</keyword>
<dbReference type="PANTHER" id="PTHR48106:SF18">
    <property type="entry name" value="QUINONE OXIDOREDUCTASE PIG3"/>
    <property type="match status" value="1"/>
</dbReference>
<organism evidence="4 5">
    <name type="scientific">Glonium stellatum</name>
    <dbReference type="NCBI Taxonomy" id="574774"/>
    <lineage>
        <taxon>Eukaryota</taxon>
        <taxon>Fungi</taxon>
        <taxon>Dikarya</taxon>
        <taxon>Ascomycota</taxon>
        <taxon>Pezizomycotina</taxon>
        <taxon>Dothideomycetes</taxon>
        <taxon>Pleosporomycetidae</taxon>
        <taxon>Gloniales</taxon>
        <taxon>Gloniaceae</taxon>
        <taxon>Glonium</taxon>
    </lineage>
</organism>
<dbReference type="InterPro" id="IPR013149">
    <property type="entry name" value="ADH-like_C"/>
</dbReference>
<keyword evidence="2" id="KW-0560">Oxidoreductase</keyword>
<evidence type="ECO:0000256" key="1">
    <source>
        <dbReference type="ARBA" id="ARBA00022857"/>
    </source>
</evidence>
<accession>A0A8E2FCB8</accession>
<dbReference type="InterPro" id="IPR020843">
    <property type="entry name" value="ER"/>
</dbReference>
<evidence type="ECO:0000313" key="4">
    <source>
        <dbReference type="EMBL" id="OCL14333.1"/>
    </source>
</evidence>
<dbReference type="InterPro" id="IPR014189">
    <property type="entry name" value="Quinone_OxRdtase_PIG3"/>
</dbReference>
<dbReference type="SMART" id="SM00829">
    <property type="entry name" value="PKS_ER"/>
    <property type="match status" value="1"/>
</dbReference>
<proteinExistence type="predicted"/>
<reference evidence="4 5" key="1">
    <citation type="journal article" date="2016" name="Nat. Commun.">
        <title>Ectomycorrhizal ecology is imprinted in the genome of the dominant symbiotic fungus Cenococcum geophilum.</title>
        <authorList>
            <consortium name="DOE Joint Genome Institute"/>
            <person name="Peter M."/>
            <person name="Kohler A."/>
            <person name="Ohm R.A."/>
            <person name="Kuo A."/>
            <person name="Krutzmann J."/>
            <person name="Morin E."/>
            <person name="Arend M."/>
            <person name="Barry K.W."/>
            <person name="Binder M."/>
            <person name="Choi C."/>
            <person name="Clum A."/>
            <person name="Copeland A."/>
            <person name="Grisel N."/>
            <person name="Haridas S."/>
            <person name="Kipfer T."/>
            <person name="LaButti K."/>
            <person name="Lindquist E."/>
            <person name="Lipzen A."/>
            <person name="Maire R."/>
            <person name="Meier B."/>
            <person name="Mihaltcheva S."/>
            <person name="Molinier V."/>
            <person name="Murat C."/>
            <person name="Poggeler S."/>
            <person name="Quandt C.A."/>
            <person name="Sperisen C."/>
            <person name="Tritt A."/>
            <person name="Tisserant E."/>
            <person name="Crous P.W."/>
            <person name="Henrissat B."/>
            <person name="Nehls U."/>
            <person name="Egli S."/>
            <person name="Spatafora J.W."/>
            <person name="Grigoriev I.V."/>
            <person name="Martin F.M."/>
        </authorList>
    </citation>
    <scope>NUCLEOTIDE SEQUENCE [LARGE SCALE GENOMIC DNA]</scope>
    <source>
        <strain evidence="4 5">CBS 207.34</strain>
    </source>
</reference>
<evidence type="ECO:0000256" key="2">
    <source>
        <dbReference type="ARBA" id="ARBA00023002"/>
    </source>
</evidence>
<feature type="domain" description="Enoyl reductase (ER)" evidence="3">
    <location>
        <begin position="15"/>
        <end position="333"/>
    </location>
</feature>
<dbReference type="InterPro" id="IPR013154">
    <property type="entry name" value="ADH-like_N"/>
</dbReference>
<evidence type="ECO:0000259" key="3">
    <source>
        <dbReference type="SMART" id="SM00829"/>
    </source>
</evidence>
<name>A0A8E2FCB8_9PEZI</name>
<dbReference type="Gene3D" id="3.90.180.10">
    <property type="entry name" value="Medium-chain alcohol dehydrogenases, catalytic domain"/>
    <property type="match status" value="1"/>
</dbReference>
<sequence length="336" mass="36533">MPETMRAVDIKGDVGSAEALYITDIPKPHPKGAQALVRVKAFGINRADIMQRDGEYPAPPQAGRILGLEFAGVIETLGEDHETSFKIGDEAFGLVYGGAYAEYVVVSTHMLIHKPANLSWEECAGIPETWLTATKVMYQVGEFTPGKSILWHAGASGVSISGIQLAIANGASAVYATARSDAKCDFCVKTLGCTAAFKTTDPNWADEALKVTDGKGVDIIADLIGPAVFAGNLKIAARDARVVLIGLMSGFKLKEEVDMGLLAFKRIRYEGSTLRSRNESYQRKLKDSLVEHALPKFEAGLFKVYVEKVFPWEQVVDAHKFMESNTIMGKIICTIR</sequence>
<dbReference type="OrthoDB" id="203908at2759"/>
<dbReference type="Gene3D" id="3.40.50.720">
    <property type="entry name" value="NAD(P)-binding Rossmann-like Domain"/>
    <property type="match status" value="1"/>
</dbReference>
<dbReference type="NCBIfam" id="TIGR02824">
    <property type="entry name" value="quinone_pig3"/>
    <property type="match status" value="1"/>
</dbReference>
<dbReference type="AlphaFoldDB" id="A0A8E2FCB8"/>
<dbReference type="SUPFAM" id="SSF50129">
    <property type="entry name" value="GroES-like"/>
    <property type="match status" value="1"/>
</dbReference>
<evidence type="ECO:0000313" key="5">
    <source>
        <dbReference type="Proteomes" id="UP000250140"/>
    </source>
</evidence>
<dbReference type="EMBL" id="KV748585">
    <property type="protein sequence ID" value="OCL14333.1"/>
    <property type="molecule type" value="Genomic_DNA"/>
</dbReference>
<dbReference type="PANTHER" id="PTHR48106">
    <property type="entry name" value="QUINONE OXIDOREDUCTASE PIG3-RELATED"/>
    <property type="match status" value="1"/>
</dbReference>
<gene>
    <name evidence="4" type="ORF">AOQ84DRAFT_406510</name>
</gene>
<dbReference type="Pfam" id="PF00107">
    <property type="entry name" value="ADH_zinc_N"/>
    <property type="match status" value="1"/>
</dbReference>
<protein>
    <submittedName>
        <fullName evidence="4">Quinone oxidoreductase putative</fullName>
    </submittedName>
</protein>
<dbReference type="Proteomes" id="UP000250140">
    <property type="component" value="Unassembled WGS sequence"/>
</dbReference>
<dbReference type="GO" id="GO:0016651">
    <property type="term" value="F:oxidoreductase activity, acting on NAD(P)H"/>
    <property type="evidence" value="ECO:0007669"/>
    <property type="project" value="TreeGrafter"/>
</dbReference>
<dbReference type="CDD" id="cd05276">
    <property type="entry name" value="p53_inducible_oxidoreductase"/>
    <property type="match status" value="1"/>
</dbReference>
<dbReference type="InterPro" id="IPR011032">
    <property type="entry name" value="GroES-like_sf"/>
</dbReference>
<keyword evidence="5" id="KW-1185">Reference proteome</keyword>
<dbReference type="SUPFAM" id="SSF51735">
    <property type="entry name" value="NAD(P)-binding Rossmann-fold domains"/>
    <property type="match status" value="1"/>
</dbReference>
<dbReference type="Pfam" id="PF08240">
    <property type="entry name" value="ADH_N"/>
    <property type="match status" value="1"/>
</dbReference>
<dbReference type="InterPro" id="IPR036291">
    <property type="entry name" value="NAD(P)-bd_dom_sf"/>
</dbReference>